<feature type="disulfide bond" evidence="6">
    <location>
        <begin position="373"/>
        <end position="437"/>
    </location>
</feature>
<evidence type="ECO:0000259" key="9">
    <source>
        <dbReference type="PROSITE" id="PS51034"/>
    </source>
</evidence>
<feature type="disulfide bond" evidence="6">
    <location>
        <begin position="253"/>
        <end position="314"/>
    </location>
</feature>
<feature type="domain" description="SRCR" evidence="8">
    <location>
        <begin position="568"/>
        <end position="668"/>
    </location>
</feature>
<dbReference type="PROSITE" id="PS01187">
    <property type="entry name" value="EGF_CA"/>
    <property type="match status" value="1"/>
</dbReference>
<keyword evidence="3" id="KW-0677">Repeat</keyword>
<keyword evidence="7" id="KW-0472">Membrane</keyword>
<dbReference type="Pfam" id="PF14670">
    <property type="entry name" value="FXa_inhibition"/>
    <property type="match status" value="1"/>
</dbReference>
<feature type="domain" description="SRCR" evidence="8">
    <location>
        <begin position="678"/>
        <end position="778"/>
    </location>
</feature>
<keyword evidence="4 6" id="KW-1015">Disulfide bond</keyword>
<feature type="disulfide bond" evidence="6">
    <location>
        <begin position="593"/>
        <end position="657"/>
    </location>
</feature>
<dbReference type="Pfam" id="PF00530">
    <property type="entry name" value="SRCR"/>
    <property type="match status" value="8"/>
</dbReference>
<dbReference type="SMART" id="SM00181">
    <property type="entry name" value="EGF"/>
    <property type="match status" value="2"/>
</dbReference>
<dbReference type="Gene3D" id="3.10.250.10">
    <property type="entry name" value="SRCR-like domain"/>
    <property type="match status" value="8"/>
</dbReference>
<dbReference type="PROSITE" id="PS00420">
    <property type="entry name" value="SRCR_1"/>
    <property type="match status" value="8"/>
</dbReference>
<feature type="disulfide bond" evidence="6">
    <location>
        <begin position="606"/>
        <end position="667"/>
    </location>
</feature>
<feature type="disulfide bond" evidence="6">
    <location>
        <begin position="284"/>
        <end position="294"/>
    </location>
</feature>
<organism evidence="10 11">
    <name type="scientific">Porites lobata</name>
    <dbReference type="NCBI Taxonomy" id="104759"/>
    <lineage>
        <taxon>Eukaryota</taxon>
        <taxon>Metazoa</taxon>
        <taxon>Cnidaria</taxon>
        <taxon>Anthozoa</taxon>
        <taxon>Hexacorallia</taxon>
        <taxon>Scleractinia</taxon>
        <taxon>Fungiina</taxon>
        <taxon>Poritidae</taxon>
        <taxon>Porites</taxon>
    </lineage>
</organism>
<dbReference type="SMART" id="SM00241">
    <property type="entry name" value="ZP"/>
    <property type="match status" value="1"/>
</dbReference>
<sequence>MVCNFLFAGLRLVDGSWNGEGRVEIFYNGNWGTVCDDSWDLNDARVVCRELGYSGAVSAHGSAHFGSGGGQIWLDDVNCMGSETSIVNCSHSGWGSHDCSHGEDASVVCSRLRLVGGNWNGEGRVEILYSGSWGTVCDDSWDMDDARVACRELGYPDAASALQSAHFGAGSGQIWLDDVNCAGSEDSIENCPHYGWGSHNCGHHEDASVVCSKRVRLVGGSWNGEGRVEVFYNGAWGTVCDDIWNLNNARVVCRQLGYSGAFSVPQSAHFGAGSGQIWLDNVNCAGSEDSIENCPHNGWGSHNCNHNEDAGVVCLTGTSAIVSPSISATGVLVSVSASVSISPSLDGLRLVDGSWNGEGRVEIFYNGNWGTVCDDSWDLNDARVVCRELGYSGAVSAHGSAHFGSGSGQIWLDDVNCMGSETSIVNCSHSGWGSHDCSHGEDASVVCSTLDYTRPFFDFSGLRLVGGNWNGEGRVEILYSGSWGTVCDDSWDMDDARVACRELGYPDAASALQSAHFGAGSGQIWLDDVNCAGSEDSIENCPHYGWGSHNCGHHEDASVVCSSKYASMRLVGGSWNGEGRVEVFYNGAWGTVCDDIWNLNNARVVCRQLGYSGAFSAPQSAHFGAGSGQIWLDNVNCAGSEDSIENCPHNGWGSHDCNHYEDAGVVCLSKSIFDFSGLRLVGGNWNGEGRVEILYSGSWGTVCDDSWDMDDARVACRELGYPDAASALQSAHFGAGSGQIWLDDVNCAGSEDSIENCPHYGWGSHNCGHHEDASVVCSKRVRLVGGSWNGEGRVEVFYNGAWGTVCDDIWNLNNARVVCRELGYSGAFSAPQAAHFGAGSGQIWLDDVSCAGSEDSIENCPHYGWGSHNCNHNEDAGVVCLMGTSASVSRSVIFSVLTSESSSVLPSISASLPLSTSASVSTSPSFSVSKSLLPSISPSISGYTPFSSHALPVPVDFLFHVPADCDQICTNTPGSYSCSCVSGYQLSSDGKSCVDIDECSTNNGGCSHYCYNIPGSFFCGCPERTTMASNNLTCVEPGATVTCNEDNMTISLEKQTFPFFDANNLHLRYSSCRATQNSTHVSISTNLNACGTLVNETEDALIFWNEIRVDAVITGNVITRTHDINLRFHCSYSRKKMLSVQFQTQQVYIGSEAGYGNFTFRMDFYRTAAFATPYTENDYPISIPSNEFLYVKYSVEASADLVIMAENCKATRYGNFYSLPQYTVIQNGCPRDTTMEYTYYPTASSQQFKMRSFRFFNDYDVVYFHCELLACYRYNYNSRCSRGCLTSKKRKRREIDDKLEHDESTNKYTLTSGPIKIAEKSREGGTGQGQNIAFIGGAAAGGGLALIAIIALAVLAVKYRLARKFMNRNKVEHFYTGKDEQMSRRNAFIQEDDMIEKKDSF</sequence>
<evidence type="ECO:0000256" key="6">
    <source>
        <dbReference type="PROSITE-ProRule" id="PRU00196"/>
    </source>
</evidence>
<evidence type="ECO:0008006" key="12">
    <source>
        <dbReference type="Google" id="ProtNLM"/>
    </source>
</evidence>
<evidence type="ECO:0000256" key="5">
    <source>
        <dbReference type="ARBA" id="ARBA00023180"/>
    </source>
</evidence>
<dbReference type="Pfam" id="PF00100">
    <property type="entry name" value="Zona_pellucida"/>
    <property type="match status" value="1"/>
</dbReference>
<feature type="domain" description="SRCR" evidence="8">
    <location>
        <begin position="10"/>
        <end position="110"/>
    </location>
</feature>
<dbReference type="EMBL" id="CALNXK010000010">
    <property type="protein sequence ID" value="CAH3042553.1"/>
    <property type="molecule type" value="Genomic_DNA"/>
</dbReference>
<dbReference type="InterPro" id="IPR026823">
    <property type="entry name" value="cEGF"/>
</dbReference>
<feature type="domain" description="SRCR" evidence="8">
    <location>
        <begin position="348"/>
        <end position="448"/>
    </location>
</feature>
<feature type="disulfide bond" evidence="6">
    <location>
        <begin position="500"/>
        <end position="561"/>
    </location>
</feature>
<dbReference type="InterPro" id="IPR001881">
    <property type="entry name" value="EGF-like_Ca-bd_dom"/>
</dbReference>
<dbReference type="InterPro" id="IPR001190">
    <property type="entry name" value="SRCR"/>
</dbReference>
<comment type="caution">
    <text evidence="10">The sequence shown here is derived from an EMBL/GenBank/DDBJ whole genome shotgun (WGS) entry which is preliminary data.</text>
</comment>
<reference evidence="10 11" key="1">
    <citation type="submission" date="2022-05" db="EMBL/GenBank/DDBJ databases">
        <authorList>
            <consortium name="Genoscope - CEA"/>
            <person name="William W."/>
        </authorList>
    </citation>
    <scope>NUCLEOTIDE SEQUENCE [LARGE SCALE GENOMIC DNA]</scope>
</reference>
<feature type="disulfide bond" evidence="6">
    <location>
        <begin position="48"/>
        <end position="109"/>
    </location>
</feature>
<feature type="transmembrane region" description="Helical" evidence="7">
    <location>
        <begin position="1332"/>
        <end position="1357"/>
    </location>
</feature>
<keyword evidence="7" id="KW-0812">Transmembrane</keyword>
<feature type="disulfide bond" evidence="6">
    <location>
        <begin position="150"/>
        <end position="211"/>
    </location>
</feature>
<gene>
    <name evidence="10" type="ORF">PLOB_00000989</name>
</gene>
<protein>
    <recommendedName>
        <fullName evidence="12">Deleted in malignant brain tumors 1 protein</fullName>
    </recommendedName>
</protein>
<dbReference type="SMART" id="SM00179">
    <property type="entry name" value="EGF_CA"/>
    <property type="match status" value="2"/>
</dbReference>
<dbReference type="Gene3D" id="2.60.40.4100">
    <property type="entry name" value="Zona pellucida, ZP-C domain"/>
    <property type="match status" value="1"/>
</dbReference>
<dbReference type="Gene3D" id="2.60.40.3210">
    <property type="entry name" value="Zona pellucida, ZP-N domain"/>
    <property type="match status" value="1"/>
</dbReference>
<feature type="domain" description="SRCR" evidence="8">
    <location>
        <begin position="112"/>
        <end position="212"/>
    </location>
</feature>
<feature type="disulfide bond" evidence="6">
    <location>
        <begin position="417"/>
        <end position="427"/>
    </location>
</feature>
<feature type="domain" description="ZP" evidence="9">
    <location>
        <begin position="1042"/>
        <end position="1287"/>
    </location>
</feature>
<evidence type="ECO:0000313" key="11">
    <source>
        <dbReference type="Proteomes" id="UP001159405"/>
    </source>
</evidence>
<feature type="disulfide bond" evidence="6">
    <location>
        <begin position="637"/>
        <end position="647"/>
    </location>
</feature>
<dbReference type="PANTHER" id="PTHR19331:SF465">
    <property type="entry name" value="EGG PEPTIDE SPERACT RECEPTOR"/>
    <property type="match status" value="1"/>
</dbReference>
<feature type="disulfide bond" evidence="6">
    <location>
        <begin position="137"/>
        <end position="201"/>
    </location>
</feature>
<evidence type="ECO:0000313" key="10">
    <source>
        <dbReference type="EMBL" id="CAH3042553.1"/>
    </source>
</evidence>
<feature type="disulfide bond" evidence="6">
    <location>
        <begin position="747"/>
        <end position="757"/>
    </location>
</feature>
<dbReference type="InterPro" id="IPR000742">
    <property type="entry name" value="EGF"/>
</dbReference>
<feature type="disulfide bond" evidence="6">
    <location>
        <begin position="79"/>
        <end position="89"/>
    </location>
</feature>
<feature type="disulfide bond" evidence="6">
    <location>
        <begin position="181"/>
        <end position="191"/>
    </location>
</feature>
<feature type="disulfide bond" evidence="6">
    <location>
        <begin position="716"/>
        <end position="777"/>
    </location>
</feature>
<dbReference type="InterPro" id="IPR001507">
    <property type="entry name" value="ZP_dom"/>
</dbReference>
<feature type="disulfide bond" evidence="6">
    <location>
        <begin position="487"/>
        <end position="551"/>
    </location>
</feature>
<accession>A0ABN8N735</accession>
<keyword evidence="1" id="KW-0245">EGF-like domain</keyword>
<evidence type="ECO:0000256" key="2">
    <source>
        <dbReference type="ARBA" id="ARBA00022729"/>
    </source>
</evidence>
<feature type="disulfide bond" evidence="6">
    <location>
        <begin position="240"/>
        <end position="304"/>
    </location>
</feature>
<dbReference type="SMART" id="SM00202">
    <property type="entry name" value="SR"/>
    <property type="match status" value="8"/>
</dbReference>
<dbReference type="SUPFAM" id="SSF56487">
    <property type="entry name" value="SRCR-like"/>
    <property type="match status" value="8"/>
</dbReference>
<dbReference type="PROSITE" id="PS50287">
    <property type="entry name" value="SRCR_2"/>
    <property type="match status" value="8"/>
</dbReference>
<feature type="domain" description="SRCR" evidence="8">
    <location>
        <begin position="215"/>
        <end position="315"/>
    </location>
</feature>
<feature type="disulfide bond" evidence="6">
    <location>
        <begin position="703"/>
        <end position="767"/>
    </location>
</feature>
<keyword evidence="7" id="KW-1133">Transmembrane helix</keyword>
<dbReference type="Proteomes" id="UP001159405">
    <property type="component" value="Unassembled WGS sequence"/>
</dbReference>
<dbReference type="PRINTS" id="PR00258">
    <property type="entry name" value="SPERACTRCPTR"/>
</dbReference>
<feature type="disulfide bond" evidence="6">
    <location>
        <begin position="819"/>
        <end position="880"/>
    </location>
</feature>
<feature type="disulfide bond" evidence="6">
    <location>
        <begin position="850"/>
        <end position="860"/>
    </location>
</feature>
<keyword evidence="11" id="KW-1185">Reference proteome</keyword>
<dbReference type="Pfam" id="PF12662">
    <property type="entry name" value="cEGF"/>
    <property type="match status" value="1"/>
</dbReference>
<evidence type="ECO:0000256" key="4">
    <source>
        <dbReference type="ARBA" id="ARBA00023157"/>
    </source>
</evidence>
<dbReference type="InterPro" id="IPR042235">
    <property type="entry name" value="ZP-C_dom"/>
</dbReference>
<dbReference type="PROSITE" id="PS51034">
    <property type="entry name" value="ZP_2"/>
    <property type="match status" value="1"/>
</dbReference>
<dbReference type="PANTHER" id="PTHR19331">
    <property type="entry name" value="SCAVENGER RECEPTOR DOMAIN-CONTAINING"/>
    <property type="match status" value="1"/>
</dbReference>
<dbReference type="InterPro" id="IPR018097">
    <property type="entry name" value="EGF_Ca-bd_CS"/>
</dbReference>
<feature type="domain" description="SRCR" evidence="8">
    <location>
        <begin position="462"/>
        <end position="562"/>
    </location>
</feature>
<evidence type="ECO:0000256" key="1">
    <source>
        <dbReference type="ARBA" id="ARBA00022536"/>
    </source>
</evidence>
<dbReference type="Gene3D" id="2.10.25.10">
    <property type="entry name" value="Laminin"/>
    <property type="match status" value="2"/>
</dbReference>
<evidence type="ECO:0000256" key="7">
    <source>
        <dbReference type="SAM" id="Phobius"/>
    </source>
</evidence>
<proteinExistence type="predicted"/>
<dbReference type="SUPFAM" id="SSF57196">
    <property type="entry name" value="EGF/Laminin"/>
    <property type="match status" value="2"/>
</dbReference>
<dbReference type="InterPro" id="IPR055355">
    <property type="entry name" value="ZP-C"/>
</dbReference>
<feature type="domain" description="SRCR" evidence="8">
    <location>
        <begin position="781"/>
        <end position="881"/>
    </location>
</feature>
<feature type="disulfide bond" evidence="6">
    <location>
        <begin position="531"/>
        <end position="541"/>
    </location>
</feature>
<evidence type="ECO:0000256" key="3">
    <source>
        <dbReference type="ARBA" id="ARBA00022737"/>
    </source>
</evidence>
<evidence type="ECO:0000259" key="8">
    <source>
        <dbReference type="PROSITE" id="PS50287"/>
    </source>
</evidence>
<name>A0ABN8N735_9CNID</name>
<feature type="disulfide bond" evidence="6">
    <location>
        <begin position="806"/>
        <end position="870"/>
    </location>
</feature>
<dbReference type="InterPro" id="IPR036772">
    <property type="entry name" value="SRCR-like_dom_sf"/>
</dbReference>
<feature type="disulfide bond" evidence="6">
    <location>
        <begin position="35"/>
        <end position="99"/>
    </location>
</feature>
<keyword evidence="2" id="KW-0732">Signal</keyword>
<keyword evidence="5" id="KW-0325">Glycoprotein</keyword>
<feature type="disulfide bond" evidence="6">
    <location>
        <begin position="386"/>
        <end position="447"/>
    </location>
</feature>